<dbReference type="Proteomes" id="UP000193218">
    <property type="component" value="Unassembled WGS sequence"/>
</dbReference>
<evidence type="ECO:0000313" key="2">
    <source>
        <dbReference type="EMBL" id="ORX33550.1"/>
    </source>
</evidence>
<dbReference type="InParanoid" id="A0A1Y1U685"/>
<comment type="caution">
    <text evidence="2">The sequence shown here is derived from an EMBL/GenBank/DDBJ whole genome shotgun (WGS) entry which is preliminary data.</text>
</comment>
<keyword evidence="3" id="KW-1185">Reference proteome</keyword>
<accession>A0A1Y1U685</accession>
<dbReference type="Gene3D" id="3.30.70.330">
    <property type="match status" value="1"/>
</dbReference>
<reference evidence="2 3" key="1">
    <citation type="submission" date="2017-03" db="EMBL/GenBank/DDBJ databases">
        <title>Widespread Adenine N6-methylation of Active Genes in Fungi.</title>
        <authorList>
            <consortium name="DOE Joint Genome Institute"/>
            <person name="Mondo S.J."/>
            <person name="Dannebaum R.O."/>
            <person name="Kuo R.C."/>
            <person name="Louie K.B."/>
            <person name="Bewick A.J."/>
            <person name="Labutti K."/>
            <person name="Haridas S."/>
            <person name="Kuo A."/>
            <person name="Salamov A."/>
            <person name="Ahrendt S.R."/>
            <person name="Lau R."/>
            <person name="Bowen B.P."/>
            <person name="Lipzen A."/>
            <person name="Sullivan W."/>
            <person name="Andreopoulos W.B."/>
            <person name="Clum A."/>
            <person name="Lindquist E."/>
            <person name="Daum C."/>
            <person name="Northen T.R."/>
            <person name="Ramamoorthy G."/>
            <person name="Schmitz R.J."/>
            <person name="Gryganskyi A."/>
            <person name="Culley D."/>
            <person name="Magnuson J."/>
            <person name="James T.Y."/>
            <person name="O'Malley M.A."/>
            <person name="Stajich J.E."/>
            <person name="Spatafora J.W."/>
            <person name="Visel A."/>
            <person name="Grigoriev I.V."/>
        </authorList>
    </citation>
    <scope>NUCLEOTIDE SEQUENCE [LARGE SCALE GENOMIC DNA]</scope>
    <source>
        <strain evidence="2 3">NRRL Y-17943</strain>
    </source>
</reference>
<evidence type="ECO:0000313" key="3">
    <source>
        <dbReference type="Proteomes" id="UP000193218"/>
    </source>
</evidence>
<sequence>MSISLPNGTLLAAPSSSQAQVSAAVTRILHLSNFSPELKTRDIQVIFKDWENEKGGFRIKWLDDVNALVVFFDAGIAKRAYLHLLLYTPPTFPPPASIRPYDRPDAGQIIASLAARTMGHRSGISTASAMNGSISIPSADGSSHQRTGSSMALNGFTMPLKGTNSRATGRMGHSRTGSASSSWARGGGPGALNFTMPSTNAPRLPTHSEGTTPREGISRPSSTNNEGSDGVHVLENSYNRPAARISPGTTSNLSNPFDAYGQRRGSITADRAMRQVEMALASVEAQG</sequence>
<dbReference type="EMBL" id="NBSH01000019">
    <property type="protein sequence ID" value="ORX33550.1"/>
    <property type="molecule type" value="Genomic_DNA"/>
</dbReference>
<gene>
    <name evidence="2" type="ORF">BD324DRAFT_595531</name>
</gene>
<dbReference type="GeneID" id="33555656"/>
<proteinExistence type="predicted"/>
<feature type="region of interest" description="Disordered" evidence="1">
    <location>
        <begin position="138"/>
        <end position="233"/>
    </location>
</feature>
<feature type="compositionally biased region" description="Low complexity" evidence="1">
    <location>
        <begin position="174"/>
        <end position="184"/>
    </location>
</feature>
<dbReference type="OrthoDB" id="5418203at2759"/>
<protein>
    <submittedName>
        <fullName evidence="2">Uncharacterized protein</fullName>
    </submittedName>
</protein>
<dbReference type="InterPro" id="IPR012677">
    <property type="entry name" value="Nucleotide-bd_a/b_plait_sf"/>
</dbReference>
<dbReference type="RefSeq" id="XP_021867869.1">
    <property type="nucleotide sequence ID" value="XM_022013848.1"/>
</dbReference>
<evidence type="ECO:0000256" key="1">
    <source>
        <dbReference type="SAM" id="MobiDB-lite"/>
    </source>
</evidence>
<dbReference type="AlphaFoldDB" id="A0A1Y1U685"/>
<feature type="compositionally biased region" description="Polar residues" evidence="1">
    <location>
        <begin position="138"/>
        <end position="152"/>
    </location>
</feature>
<name>A0A1Y1U685_9TREE</name>
<organism evidence="2 3">
    <name type="scientific">Kockovaella imperatae</name>
    <dbReference type="NCBI Taxonomy" id="4999"/>
    <lineage>
        <taxon>Eukaryota</taxon>
        <taxon>Fungi</taxon>
        <taxon>Dikarya</taxon>
        <taxon>Basidiomycota</taxon>
        <taxon>Agaricomycotina</taxon>
        <taxon>Tremellomycetes</taxon>
        <taxon>Tremellales</taxon>
        <taxon>Cuniculitremaceae</taxon>
        <taxon>Kockovaella</taxon>
    </lineage>
</organism>